<feature type="signal peptide" evidence="1">
    <location>
        <begin position="1"/>
        <end position="16"/>
    </location>
</feature>
<feature type="chain" id="PRO_5015125286" evidence="1">
    <location>
        <begin position="17"/>
        <end position="44"/>
    </location>
</feature>
<name>A0A2P2NPK7_RHIMU</name>
<dbReference type="AlphaFoldDB" id="A0A2P2NPK7"/>
<evidence type="ECO:0000256" key="1">
    <source>
        <dbReference type="SAM" id="SignalP"/>
    </source>
</evidence>
<accession>A0A2P2NPK7</accession>
<dbReference type="EMBL" id="GGEC01063897">
    <property type="protein sequence ID" value="MBX44381.1"/>
    <property type="molecule type" value="Transcribed_RNA"/>
</dbReference>
<sequence length="44" mass="5105">MTRVLLIWHFYLFSVCKRCQKILTSLAIMDANTTELALKRSTTS</sequence>
<organism evidence="2">
    <name type="scientific">Rhizophora mucronata</name>
    <name type="common">Asiatic mangrove</name>
    <dbReference type="NCBI Taxonomy" id="61149"/>
    <lineage>
        <taxon>Eukaryota</taxon>
        <taxon>Viridiplantae</taxon>
        <taxon>Streptophyta</taxon>
        <taxon>Embryophyta</taxon>
        <taxon>Tracheophyta</taxon>
        <taxon>Spermatophyta</taxon>
        <taxon>Magnoliopsida</taxon>
        <taxon>eudicotyledons</taxon>
        <taxon>Gunneridae</taxon>
        <taxon>Pentapetalae</taxon>
        <taxon>rosids</taxon>
        <taxon>fabids</taxon>
        <taxon>Malpighiales</taxon>
        <taxon>Rhizophoraceae</taxon>
        <taxon>Rhizophora</taxon>
    </lineage>
</organism>
<proteinExistence type="predicted"/>
<reference evidence="2" key="1">
    <citation type="submission" date="2018-02" db="EMBL/GenBank/DDBJ databases">
        <title>Rhizophora mucronata_Transcriptome.</title>
        <authorList>
            <person name="Meera S.P."/>
            <person name="Sreeshan A."/>
            <person name="Augustine A."/>
        </authorList>
    </citation>
    <scope>NUCLEOTIDE SEQUENCE</scope>
    <source>
        <tissue evidence="2">Leaf</tissue>
    </source>
</reference>
<protein>
    <submittedName>
        <fullName evidence="2">Uncharacterized protein</fullName>
    </submittedName>
</protein>
<evidence type="ECO:0000313" key="2">
    <source>
        <dbReference type="EMBL" id="MBX44381.1"/>
    </source>
</evidence>
<keyword evidence="1" id="KW-0732">Signal</keyword>